<evidence type="ECO:0000313" key="1">
    <source>
        <dbReference type="EMBL" id="KDN69736.1"/>
    </source>
</evidence>
<dbReference type="HOGENOM" id="CLU_1485407_0_0_1"/>
<evidence type="ECO:0000313" key="2">
    <source>
        <dbReference type="Proteomes" id="UP000027238"/>
    </source>
</evidence>
<sequence>YGEVDAGQITPDQPYNFTLKNGDNGSTIDLLTCWVVVDQPLNERDEHLKALSDVPEPGRLYKPFPSDIKVRLWWSTDGDNLFRARLLRQFRDGKTGLDAIMRTTRGRNLEDHCQMLNPHDPKTANIVYFATTRAVNECQSLRHLLSPQAKETMAQEDVDAVYLAGDIIDTRYASEDSLGDGI</sequence>
<dbReference type="eggNOG" id="ENOG502T4KS">
    <property type="taxonomic scope" value="Eukaryota"/>
</dbReference>
<keyword evidence="2" id="KW-1185">Reference proteome</keyword>
<name>A0A066XVF4_COLSU</name>
<dbReference type="Proteomes" id="UP000027238">
    <property type="component" value="Unassembled WGS sequence"/>
</dbReference>
<proteinExistence type="predicted"/>
<accession>A0A066XVF4</accession>
<reference evidence="2" key="1">
    <citation type="journal article" date="2014" name="Genome Announc.">
        <title>Draft genome sequence of Colletotrichum sublineola, a destructive pathogen of cultivated sorghum.</title>
        <authorList>
            <person name="Baroncelli R."/>
            <person name="Sanz-Martin J.M."/>
            <person name="Rech G.E."/>
            <person name="Sukno S.A."/>
            <person name="Thon M.R."/>
        </authorList>
    </citation>
    <scope>NUCLEOTIDE SEQUENCE [LARGE SCALE GENOMIC DNA]</scope>
    <source>
        <strain evidence="2">TX430BB</strain>
    </source>
</reference>
<protein>
    <submittedName>
        <fullName evidence="1">Uncharacterized protein</fullName>
    </submittedName>
</protein>
<dbReference type="AlphaFoldDB" id="A0A066XVF4"/>
<dbReference type="EMBL" id="JMSE01000481">
    <property type="protein sequence ID" value="KDN69736.1"/>
    <property type="molecule type" value="Genomic_DNA"/>
</dbReference>
<organism evidence="1 2">
    <name type="scientific">Colletotrichum sublineola</name>
    <name type="common">Sorghum anthracnose fungus</name>
    <dbReference type="NCBI Taxonomy" id="1173701"/>
    <lineage>
        <taxon>Eukaryota</taxon>
        <taxon>Fungi</taxon>
        <taxon>Dikarya</taxon>
        <taxon>Ascomycota</taxon>
        <taxon>Pezizomycotina</taxon>
        <taxon>Sordariomycetes</taxon>
        <taxon>Hypocreomycetidae</taxon>
        <taxon>Glomerellales</taxon>
        <taxon>Glomerellaceae</taxon>
        <taxon>Colletotrichum</taxon>
        <taxon>Colletotrichum graminicola species complex</taxon>
    </lineage>
</organism>
<comment type="caution">
    <text evidence="1">The sequence shown here is derived from an EMBL/GenBank/DDBJ whole genome shotgun (WGS) entry which is preliminary data.</text>
</comment>
<feature type="non-terminal residue" evidence="1">
    <location>
        <position position="1"/>
    </location>
</feature>
<gene>
    <name evidence="1" type="ORF">CSUB01_12698</name>
</gene>
<dbReference type="OrthoDB" id="4817638at2759"/>